<evidence type="ECO:0000313" key="5">
    <source>
        <dbReference type="EMBL" id="AKU09210.1"/>
    </source>
</evidence>
<dbReference type="Pfam" id="PF04967">
    <property type="entry name" value="HTH_10"/>
    <property type="match status" value="1"/>
</dbReference>
<keyword evidence="1" id="KW-0805">Transcription regulation</keyword>
<feature type="domain" description="Bacterioopsin transcriptional activator GAF and HTH associated" evidence="4">
    <location>
        <begin position="26"/>
        <end position="143"/>
    </location>
</feature>
<dbReference type="EMBL" id="CP011948">
    <property type="protein sequence ID" value="AKU09210.1"/>
    <property type="molecule type" value="Genomic_DNA"/>
</dbReference>
<evidence type="ECO:0000313" key="6">
    <source>
        <dbReference type="Proteomes" id="UP000066124"/>
    </source>
</evidence>
<evidence type="ECO:0000256" key="1">
    <source>
        <dbReference type="ARBA" id="ARBA00023015"/>
    </source>
</evidence>
<protein>
    <submittedName>
        <fullName evidence="5">Bacterio-opsin activator</fullName>
    </submittedName>
</protein>
<reference evidence="6" key="1">
    <citation type="journal article" date="2015" name="J. Biotechnol.">
        <title>Complete genome sequence of Haloferax gibbonsii strain ARA6, a potential producer of polyhydroxyalkanoates and halocins isolated from Araruama, Rio de Janeiro, Brasil.</title>
        <authorList>
            <person name="Pinto L.H."/>
            <person name="D'Alincourt Carvalho-Assef A.P."/>
            <person name="Vieira R.P."/>
            <person name="Clementino M.M."/>
            <person name="Albano R.M."/>
        </authorList>
    </citation>
    <scope>NUCLEOTIDE SEQUENCE [LARGE SCALE GENOMIC DNA]</scope>
    <source>
        <strain evidence="6">ARA6</strain>
        <plasmid evidence="6">Plasmid pHG1</plasmid>
    </source>
</reference>
<dbReference type="GeneID" id="25247386"/>
<dbReference type="PATRIC" id="fig|35746.4.peg.3340"/>
<evidence type="ECO:0000256" key="2">
    <source>
        <dbReference type="ARBA" id="ARBA00023163"/>
    </source>
</evidence>
<dbReference type="AlphaFoldDB" id="A0A0K1IY22"/>
<feature type="domain" description="HTH bat-type" evidence="3">
    <location>
        <begin position="158"/>
        <end position="209"/>
    </location>
</feature>
<dbReference type="KEGG" id="hgi:ABY42_15500"/>
<sequence length="216" mass="23931">MSLITVADIAHDDLALTPTIRSDAASEIDVISQSATDPETGLFFFVVKGAECSAFEEALEVDHTVSDWRLVSERDDAAVYRIGHTTDAILLSPVITELGGLMLDACSNDTAGWRLRLQLSDREALSELWEYCEAKDITFELNRMFRQDGWMNGEPSKLTDAQRDALVSAYEHGYFEEPREAALDDLSEVLDISPTAVSGRIRRGTAELVESILLDE</sequence>
<dbReference type="InterPro" id="IPR007050">
    <property type="entry name" value="HTH_bacterioopsin"/>
</dbReference>
<dbReference type="RefSeq" id="WP_050460015.1">
    <property type="nucleotide sequence ID" value="NZ_CP011948.1"/>
</dbReference>
<dbReference type="Proteomes" id="UP000066124">
    <property type="component" value="Plasmid pHG1"/>
</dbReference>
<accession>A0A0K1IY22</accession>
<organism evidence="5 6">
    <name type="scientific">Haloferax gibbonsii</name>
    <dbReference type="NCBI Taxonomy" id="35746"/>
    <lineage>
        <taxon>Archaea</taxon>
        <taxon>Methanobacteriati</taxon>
        <taxon>Methanobacteriota</taxon>
        <taxon>Stenosarchaea group</taxon>
        <taxon>Halobacteria</taxon>
        <taxon>Halobacteriales</taxon>
        <taxon>Haloferacaceae</taxon>
        <taxon>Haloferax</taxon>
    </lineage>
</organism>
<gene>
    <name evidence="5" type="ORF">ABY42_15500</name>
</gene>
<keyword evidence="5" id="KW-0614">Plasmid</keyword>
<dbReference type="PANTHER" id="PTHR34236:SF1">
    <property type="entry name" value="DIMETHYL SULFOXIDE REDUCTASE TRANSCRIPTIONAL ACTIVATOR"/>
    <property type="match status" value="1"/>
</dbReference>
<evidence type="ECO:0000259" key="3">
    <source>
        <dbReference type="Pfam" id="PF04967"/>
    </source>
</evidence>
<dbReference type="Pfam" id="PF15915">
    <property type="entry name" value="BAT"/>
    <property type="match status" value="1"/>
</dbReference>
<evidence type="ECO:0000259" key="4">
    <source>
        <dbReference type="Pfam" id="PF15915"/>
    </source>
</evidence>
<dbReference type="PANTHER" id="PTHR34236">
    <property type="entry name" value="DIMETHYL SULFOXIDE REDUCTASE TRANSCRIPTIONAL ACTIVATOR"/>
    <property type="match status" value="1"/>
</dbReference>
<dbReference type="InterPro" id="IPR031803">
    <property type="entry name" value="BAT_GAF/HTH-assoc"/>
</dbReference>
<proteinExistence type="predicted"/>
<keyword evidence="2" id="KW-0804">Transcription</keyword>
<name>A0A0K1IY22_HALGI</name>
<geneLocation type="plasmid" evidence="5 6">
    <name>pHG1</name>
</geneLocation>